<dbReference type="STRING" id="174720.A0A0N5BMD4"/>
<accession>A0A0N5BMD4</accession>
<evidence type="ECO:0000259" key="5">
    <source>
        <dbReference type="SMART" id="SM00385"/>
    </source>
</evidence>
<keyword evidence="6" id="KW-1185">Reference proteome</keyword>
<dbReference type="InterPro" id="IPR036915">
    <property type="entry name" value="Cyclin-like_sf"/>
</dbReference>
<dbReference type="GO" id="GO:0016538">
    <property type="term" value="F:cyclin-dependent protein serine/threonine kinase regulator activity"/>
    <property type="evidence" value="ECO:0007669"/>
    <property type="project" value="InterPro"/>
</dbReference>
<dbReference type="PANTHER" id="PTHR10177">
    <property type="entry name" value="CYCLINS"/>
    <property type="match status" value="1"/>
</dbReference>
<evidence type="ECO:0000256" key="2">
    <source>
        <dbReference type="ARBA" id="ARBA00023127"/>
    </source>
</evidence>
<organism evidence="6 7">
    <name type="scientific">Strongyloides papillosus</name>
    <name type="common">Intestinal threadworm</name>
    <dbReference type="NCBI Taxonomy" id="174720"/>
    <lineage>
        <taxon>Eukaryota</taxon>
        <taxon>Metazoa</taxon>
        <taxon>Ecdysozoa</taxon>
        <taxon>Nematoda</taxon>
        <taxon>Chromadorea</taxon>
        <taxon>Rhabditida</taxon>
        <taxon>Tylenchina</taxon>
        <taxon>Panagrolaimomorpha</taxon>
        <taxon>Strongyloidoidea</taxon>
        <taxon>Strongyloididae</taxon>
        <taxon>Strongyloides</taxon>
    </lineage>
</organism>
<reference evidence="7" key="1">
    <citation type="submission" date="2017-02" db="UniProtKB">
        <authorList>
            <consortium name="WormBaseParasite"/>
        </authorList>
    </citation>
    <scope>IDENTIFICATION</scope>
</reference>
<protein>
    <submittedName>
        <fullName evidence="7">G2/mitotic-specific cyclin-B3</fullName>
    </submittedName>
</protein>
<evidence type="ECO:0000256" key="1">
    <source>
        <dbReference type="ARBA" id="ARBA00022618"/>
    </source>
</evidence>
<dbReference type="AlphaFoldDB" id="A0A0N5BMD4"/>
<keyword evidence="2 4" id="KW-0195">Cyclin</keyword>
<dbReference type="PIRSF" id="PIRSF001771">
    <property type="entry name" value="Cyclin_A_B_D_E"/>
    <property type="match status" value="1"/>
</dbReference>
<dbReference type="InterPro" id="IPR013763">
    <property type="entry name" value="Cyclin-like_dom"/>
</dbReference>
<evidence type="ECO:0000256" key="4">
    <source>
        <dbReference type="RuleBase" id="RU000383"/>
    </source>
</evidence>
<feature type="domain" description="Cyclin-like" evidence="5">
    <location>
        <begin position="339"/>
        <end position="417"/>
    </location>
</feature>
<dbReference type="Pfam" id="PF00134">
    <property type="entry name" value="Cyclin_N"/>
    <property type="match status" value="1"/>
</dbReference>
<proteinExistence type="inferred from homology"/>
<dbReference type="SMART" id="SM00385">
    <property type="entry name" value="CYCLIN"/>
    <property type="match status" value="2"/>
</dbReference>
<dbReference type="SUPFAM" id="SSF47954">
    <property type="entry name" value="Cyclin-like"/>
    <property type="match status" value="2"/>
</dbReference>
<keyword evidence="3" id="KW-0131">Cell cycle</keyword>
<comment type="similarity">
    <text evidence="4">Belongs to the cyclin family.</text>
</comment>
<dbReference type="InterPro" id="IPR039361">
    <property type="entry name" value="Cyclin"/>
</dbReference>
<name>A0A0N5BMD4_STREA</name>
<evidence type="ECO:0000313" key="7">
    <source>
        <dbReference type="WBParaSite" id="SPAL_0000707500.1"/>
    </source>
</evidence>
<dbReference type="PROSITE" id="PS00292">
    <property type="entry name" value="CYCLINS"/>
    <property type="match status" value="1"/>
</dbReference>
<dbReference type="GO" id="GO:0051301">
    <property type="term" value="P:cell division"/>
    <property type="evidence" value="ECO:0007669"/>
    <property type="project" value="UniProtKB-KW"/>
</dbReference>
<keyword evidence="1" id="KW-0132">Cell division</keyword>
<dbReference type="InterPro" id="IPR048258">
    <property type="entry name" value="Cyclins_cyclin-box"/>
</dbReference>
<sequence length="474" mass="54255">MNFTKKPHSNQLPTQHSLTNASLIKIPTLNNIPRQVLGEIKDSKLNKGQSFNNVSAQQSQPLKRLSQHNYNHIPSKSSMNRSFEAYCDDFDDEETRLGFPENSKAAASKLQMLSSQNTNTSGYISENDVSFSSVDASKTSFSSMDISFGNNGFDTTASSIAAKEEKDKEIVLENSSPDDILKPSGLFLPSVAEEITIVEEFKKDIWMYERYRGRNTSLPHRFLDHQRDLNNECRSTLVEFMIEISNEFNLSNQTLHTGVELMDRYTSKHQCPKSIYQLVGMTSLFISNKLHEVDAVFLRDFVYACDGAFTEEQFFEMERNIFYKLSFTINIPTVNFFVDFIENFIKRGEVYSQLLSMVMDLCLINDFLSSGDRAETAAACIAYANAVLNYPIWCEDLRTITEINGHQFKEKLYFIAMDIKNFKKRSENPHLLGVQSKPGDYLIRKYKDDNLCSVLDYDVPIKVIQDFSKNHNSK</sequence>
<dbReference type="Proteomes" id="UP000046392">
    <property type="component" value="Unplaced"/>
</dbReference>
<feature type="domain" description="Cyclin-like" evidence="5">
    <location>
        <begin position="239"/>
        <end position="323"/>
    </location>
</feature>
<dbReference type="InterPro" id="IPR006671">
    <property type="entry name" value="Cyclin_N"/>
</dbReference>
<dbReference type="GO" id="GO:0044772">
    <property type="term" value="P:mitotic cell cycle phase transition"/>
    <property type="evidence" value="ECO:0007669"/>
    <property type="project" value="InterPro"/>
</dbReference>
<dbReference type="Gene3D" id="1.10.472.10">
    <property type="entry name" value="Cyclin-like"/>
    <property type="match status" value="2"/>
</dbReference>
<dbReference type="WBParaSite" id="SPAL_0000707500.1">
    <property type="protein sequence ID" value="SPAL_0000707500.1"/>
    <property type="gene ID" value="SPAL_0000707500"/>
</dbReference>
<dbReference type="FunFam" id="1.10.472.10:FF:000001">
    <property type="entry name" value="G2/mitotic-specific cyclin"/>
    <property type="match status" value="1"/>
</dbReference>
<evidence type="ECO:0000256" key="3">
    <source>
        <dbReference type="ARBA" id="ARBA00023306"/>
    </source>
</evidence>
<evidence type="ECO:0000313" key="6">
    <source>
        <dbReference type="Proteomes" id="UP000046392"/>
    </source>
</evidence>
<dbReference type="InterPro" id="IPR046965">
    <property type="entry name" value="Cyclin_A/B-like"/>
</dbReference>